<protein>
    <submittedName>
        <fullName evidence="1">Uncharacterized protein</fullName>
    </submittedName>
</protein>
<evidence type="ECO:0000313" key="2">
    <source>
        <dbReference type="Proteomes" id="UP000187406"/>
    </source>
</evidence>
<dbReference type="AlphaFoldDB" id="A0A1Q3DG64"/>
<dbReference type="PANTHER" id="PTHR34677">
    <property type="match status" value="1"/>
</dbReference>
<evidence type="ECO:0000313" key="1">
    <source>
        <dbReference type="EMBL" id="GAV91490.1"/>
    </source>
</evidence>
<dbReference type="InParanoid" id="A0A1Q3DG64"/>
<feature type="non-terminal residue" evidence="1">
    <location>
        <position position="1"/>
    </location>
</feature>
<proteinExistence type="predicted"/>
<accession>A0A1Q3DG64</accession>
<gene>
    <name evidence="1" type="ORF">CFOL_v3_34885</name>
</gene>
<dbReference type="PANTHER" id="PTHR34677:SF3">
    <property type="entry name" value="BACTERIAL IG-LIKE DOMAIN-CONTAINING PROTEIN"/>
    <property type="match status" value="1"/>
</dbReference>
<dbReference type="Proteomes" id="UP000187406">
    <property type="component" value="Unassembled WGS sequence"/>
</dbReference>
<organism evidence="1 2">
    <name type="scientific">Cephalotus follicularis</name>
    <name type="common">Albany pitcher plant</name>
    <dbReference type="NCBI Taxonomy" id="3775"/>
    <lineage>
        <taxon>Eukaryota</taxon>
        <taxon>Viridiplantae</taxon>
        <taxon>Streptophyta</taxon>
        <taxon>Embryophyta</taxon>
        <taxon>Tracheophyta</taxon>
        <taxon>Spermatophyta</taxon>
        <taxon>Magnoliopsida</taxon>
        <taxon>eudicotyledons</taxon>
        <taxon>Gunneridae</taxon>
        <taxon>Pentapetalae</taxon>
        <taxon>rosids</taxon>
        <taxon>fabids</taxon>
        <taxon>Oxalidales</taxon>
        <taxon>Cephalotaceae</taxon>
        <taxon>Cephalotus</taxon>
    </lineage>
</organism>
<dbReference type="EMBL" id="BDDD01007520">
    <property type="protein sequence ID" value="GAV91490.1"/>
    <property type="molecule type" value="Genomic_DNA"/>
</dbReference>
<keyword evidence="2" id="KW-1185">Reference proteome</keyword>
<comment type="caution">
    <text evidence="1">The sequence shown here is derived from an EMBL/GenBank/DDBJ whole genome shotgun (WGS) entry which is preliminary data.</text>
</comment>
<dbReference type="OrthoDB" id="1936312at2759"/>
<sequence length="183" mass="20718">YSRVVIGMVDSFCTDLAGNQFRRTNGSNIVIHFVLVDIWTSVPSYELEIYGVPRTVLATKPYELEIYGVPRTVLATNKMEKLEMFLDFSIMNSTEQILKVLHVNSRSLIPVHNGSLGNRRLVFKLKNTLETEIIAVELQAELLIGITGTPVSPVASLTFLYGISCHTSHIQMKFLKFRSFFFI</sequence>
<dbReference type="STRING" id="3775.A0A1Q3DG64"/>
<name>A0A1Q3DG64_CEPFO</name>
<reference evidence="2" key="1">
    <citation type="submission" date="2016-04" db="EMBL/GenBank/DDBJ databases">
        <title>Cephalotus genome sequencing.</title>
        <authorList>
            <person name="Fukushima K."/>
            <person name="Hasebe M."/>
            <person name="Fang X."/>
        </authorList>
    </citation>
    <scope>NUCLEOTIDE SEQUENCE [LARGE SCALE GENOMIC DNA]</scope>
    <source>
        <strain evidence="2">cv. St1</strain>
    </source>
</reference>